<keyword evidence="1" id="KW-0238">DNA-binding</keyword>
<dbReference type="SUPFAM" id="SSF50249">
    <property type="entry name" value="Nucleic acid-binding proteins"/>
    <property type="match status" value="1"/>
</dbReference>
<gene>
    <name evidence="1" type="ORF">GCM10009037_17390</name>
</gene>
<dbReference type="GO" id="GO:0003677">
    <property type="term" value="F:DNA binding"/>
    <property type="evidence" value="ECO:0007669"/>
    <property type="project" value="UniProtKB-KW"/>
</dbReference>
<reference evidence="1 2" key="1">
    <citation type="journal article" date="2019" name="Int. J. Syst. Evol. Microbiol.">
        <title>The Global Catalogue of Microorganisms (GCM) 10K type strain sequencing project: providing services to taxonomists for standard genome sequencing and annotation.</title>
        <authorList>
            <consortium name="The Broad Institute Genomics Platform"/>
            <consortium name="The Broad Institute Genome Sequencing Center for Infectious Disease"/>
            <person name="Wu L."/>
            <person name="Ma J."/>
        </authorList>
    </citation>
    <scope>NUCLEOTIDE SEQUENCE [LARGE SCALE GENOMIC DNA]</scope>
    <source>
        <strain evidence="1 2">JCM 19585</strain>
    </source>
</reference>
<dbReference type="Gene3D" id="2.40.50.140">
    <property type="entry name" value="Nucleic acid-binding proteins"/>
    <property type="match status" value="1"/>
</dbReference>
<dbReference type="OrthoDB" id="265203at2157"/>
<name>A0A830FCW9_9EURY</name>
<protein>
    <submittedName>
        <fullName evidence="1">DNA-binding protein</fullName>
    </submittedName>
</protein>
<dbReference type="AlphaFoldDB" id="A0A830FCW9"/>
<accession>A0A830FCW9</accession>
<evidence type="ECO:0000313" key="2">
    <source>
        <dbReference type="Proteomes" id="UP000628840"/>
    </source>
</evidence>
<dbReference type="Proteomes" id="UP000628840">
    <property type="component" value="Unassembled WGS sequence"/>
</dbReference>
<organism evidence="1 2">
    <name type="scientific">Halarchaeum grantii</name>
    <dbReference type="NCBI Taxonomy" id="1193105"/>
    <lineage>
        <taxon>Archaea</taxon>
        <taxon>Methanobacteriati</taxon>
        <taxon>Methanobacteriota</taxon>
        <taxon>Stenosarchaea group</taxon>
        <taxon>Halobacteria</taxon>
        <taxon>Halobacteriales</taxon>
        <taxon>Halobacteriaceae</taxon>
    </lineage>
</organism>
<keyword evidence="2" id="KW-1185">Reference proteome</keyword>
<proteinExistence type="predicted"/>
<sequence length="272" mass="31273">MSSKTTIGDEVSVEERVNEEFDVVDDVAERERNLRPTVSMEIVARIDVKEDPYAGLTLEAEERVRAREWEIERTRSRYDRRQDSDREARTRDYVAERTPSRTWQAWTSDPRGELSRDELAVVNQQAQRLAGQERGYSRSAISRMVGERVRRGQDIVDAVLETSEALRYGPGQIVPIGALERFEADDEVSVEGVVVRLFEPRHPAIAQVGLLEDETGRTKLTVWERSNQPAVRLGERVRVRGGALGFYRERACIAATGWSELVFPERGRWWER</sequence>
<comment type="caution">
    <text evidence="1">The sequence shown here is derived from an EMBL/GenBank/DDBJ whole genome shotgun (WGS) entry which is preliminary data.</text>
</comment>
<dbReference type="InterPro" id="IPR012340">
    <property type="entry name" value="NA-bd_OB-fold"/>
</dbReference>
<dbReference type="RefSeq" id="WP_188882761.1">
    <property type="nucleotide sequence ID" value="NZ_BMPF01000002.1"/>
</dbReference>
<evidence type="ECO:0000313" key="1">
    <source>
        <dbReference type="EMBL" id="GGL34301.1"/>
    </source>
</evidence>
<dbReference type="EMBL" id="BMPF01000002">
    <property type="protein sequence ID" value="GGL34301.1"/>
    <property type="molecule type" value="Genomic_DNA"/>
</dbReference>